<evidence type="ECO:0000313" key="7">
    <source>
        <dbReference type="EMBL" id="TQN27774.1"/>
    </source>
</evidence>
<dbReference type="PRINTS" id="PR00469">
    <property type="entry name" value="PNDRDTASEII"/>
</dbReference>
<dbReference type="EMBL" id="VFQC01000003">
    <property type="protein sequence ID" value="TQN27774.1"/>
    <property type="molecule type" value="Genomic_DNA"/>
</dbReference>
<comment type="caution">
    <text evidence="7">The sequence shown here is derived from an EMBL/GenBank/DDBJ whole genome shotgun (WGS) entry which is preliminary data.</text>
</comment>
<dbReference type="PRINTS" id="PR00368">
    <property type="entry name" value="FADPNR"/>
</dbReference>
<dbReference type="Gene3D" id="3.50.50.100">
    <property type="match status" value="1"/>
</dbReference>
<dbReference type="AlphaFoldDB" id="A0A543N7G7"/>
<evidence type="ECO:0000259" key="6">
    <source>
        <dbReference type="Pfam" id="PF07992"/>
    </source>
</evidence>
<dbReference type="PANTHER" id="PTHR42913">
    <property type="entry name" value="APOPTOSIS-INDUCING FACTOR 1"/>
    <property type="match status" value="1"/>
</dbReference>
<dbReference type="PANTHER" id="PTHR42913:SF3">
    <property type="entry name" value="64 KDA MITOCHONDRIAL NADH DEHYDROGENASE (EUROFUNG)"/>
    <property type="match status" value="1"/>
</dbReference>
<reference evidence="7 8" key="1">
    <citation type="submission" date="2019-06" db="EMBL/GenBank/DDBJ databases">
        <title>Sequencing the genomes of 1000 actinobacteria strains.</title>
        <authorList>
            <person name="Klenk H.-P."/>
        </authorList>
    </citation>
    <scope>NUCLEOTIDE SEQUENCE [LARGE SCALE GENOMIC DNA]</scope>
    <source>
        <strain evidence="7 8">DSM 45015</strain>
    </source>
</reference>
<keyword evidence="8" id="KW-1185">Reference proteome</keyword>
<keyword evidence="5" id="KW-0560">Oxidoreductase</keyword>
<dbReference type="OrthoDB" id="9784880at2"/>
<evidence type="ECO:0000313" key="8">
    <source>
        <dbReference type="Proteomes" id="UP000317422"/>
    </source>
</evidence>
<comment type="similarity">
    <text evidence="2">Belongs to the NADH dehydrogenase family.</text>
</comment>
<accession>A0A543N7G7</accession>
<evidence type="ECO:0000256" key="1">
    <source>
        <dbReference type="ARBA" id="ARBA00001974"/>
    </source>
</evidence>
<evidence type="ECO:0000256" key="5">
    <source>
        <dbReference type="ARBA" id="ARBA00023002"/>
    </source>
</evidence>
<name>A0A543N7G7_9ACTN</name>
<evidence type="ECO:0000256" key="4">
    <source>
        <dbReference type="ARBA" id="ARBA00022827"/>
    </source>
</evidence>
<dbReference type="Pfam" id="PF07992">
    <property type="entry name" value="Pyr_redox_2"/>
    <property type="match status" value="1"/>
</dbReference>
<sequence length="369" mass="38534">MDTQVVIIGAGYAGVSAAKRLARSTARVTVINPRADFVERIRLHQMVAGNRTATLPLSLLLPGSTTLVRDSAESIDTDRNTVTLAGGREIGFDYLIHTAGSSSRLDAVPGAAEHAVTVGGLEDAVSARERLNRLPRGSTVTVVGGGLTGVEVASELAEAGGHRVRLVTDGLVAAGTSTKGRAYVRWYLAKLGVEVIEETAVTDGAGGRGCAGDGRVLDSDLSVMTAMFTVPPLARDSGLDTDEDGALRVKPSLVSTSSTAVVGAGDASRIVDNPLRMSCQAAVPLGAHAAETVLRLADGAEPEPVRPRFVGQCISLGRRSALWQVSNKADVPKNTTITGRVGAFVKEQISSSTVRIALNPRLARFNYSW</sequence>
<dbReference type="InterPro" id="IPR036188">
    <property type="entry name" value="FAD/NAD-bd_sf"/>
</dbReference>
<keyword evidence="4" id="KW-0274">FAD</keyword>
<proteinExistence type="inferred from homology"/>
<protein>
    <submittedName>
        <fullName evidence="7">NADH dehydrogenase</fullName>
    </submittedName>
</protein>
<dbReference type="GO" id="GO:0003955">
    <property type="term" value="F:NAD(P)H dehydrogenase (quinone) activity"/>
    <property type="evidence" value="ECO:0007669"/>
    <property type="project" value="TreeGrafter"/>
</dbReference>
<organism evidence="7 8">
    <name type="scientific">Haloactinospora alba</name>
    <dbReference type="NCBI Taxonomy" id="405555"/>
    <lineage>
        <taxon>Bacteria</taxon>
        <taxon>Bacillati</taxon>
        <taxon>Actinomycetota</taxon>
        <taxon>Actinomycetes</taxon>
        <taxon>Streptosporangiales</taxon>
        <taxon>Nocardiopsidaceae</taxon>
        <taxon>Haloactinospora</taxon>
    </lineage>
</organism>
<evidence type="ECO:0000256" key="2">
    <source>
        <dbReference type="ARBA" id="ARBA00005272"/>
    </source>
</evidence>
<keyword evidence="3" id="KW-0285">Flavoprotein</keyword>
<dbReference type="RefSeq" id="WP_141926188.1">
    <property type="nucleotide sequence ID" value="NZ_VFQC01000003.1"/>
</dbReference>
<dbReference type="SUPFAM" id="SSF51905">
    <property type="entry name" value="FAD/NAD(P)-binding domain"/>
    <property type="match status" value="2"/>
</dbReference>
<feature type="domain" description="FAD/NAD(P)-binding" evidence="6">
    <location>
        <begin position="4"/>
        <end position="282"/>
    </location>
</feature>
<dbReference type="InterPro" id="IPR023753">
    <property type="entry name" value="FAD/NAD-binding_dom"/>
</dbReference>
<evidence type="ECO:0000256" key="3">
    <source>
        <dbReference type="ARBA" id="ARBA00022630"/>
    </source>
</evidence>
<dbReference type="InterPro" id="IPR051169">
    <property type="entry name" value="NADH-Q_oxidoreductase"/>
</dbReference>
<comment type="cofactor">
    <cofactor evidence="1">
        <name>FAD</name>
        <dbReference type="ChEBI" id="CHEBI:57692"/>
    </cofactor>
</comment>
<dbReference type="Proteomes" id="UP000317422">
    <property type="component" value="Unassembled WGS sequence"/>
</dbReference>
<gene>
    <name evidence="7" type="ORF">FHX37_4504</name>
</gene>
<dbReference type="GO" id="GO:0019646">
    <property type="term" value="P:aerobic electron transport chain"/>
    <property type="evidence" value="ECO:0007669"/>
    <property type="project" value="TreeGrafter"/>
</dbReference>